<protein>
    <submittedName>
        <fullName evidence="1">Uncharacterized protein</fullName>
    </submittedName>
</protein>
<dbReference type="AlphaFoldDB" id="A0AA87ZV54"/>
<organism evidence="1 2">
    <name type="scientific">Ficus carica</name>
    <name type="common">Common fig</name>
    <dbReference type="NCBI Taxonomy" id="3494"/>
    <lineage>
        <taxon>Eukaryota</taxon>
        <taxon>Viridiplantae</taxon>
        <taxon>Streptophyta</taxon>
        <taxon>Embryophyta</taxon>
        <taxon>Tracheophyta</taxon>
        <taxon>Spermatophyta</taxon>
        <taxon>Magnoliopsida</taxon>
        <taxon>eudicotyledons</taxon>
        <taxon>Gunneridae</taxon>
        <taxon>Pentapetalae</taxon>
        <taxon>rosids</taxon>
        <taxon>fabids</taxon>
        <taxon>Rosales</taxon>
        <taxon>Moraceae</taxon>
        <taxon>Ficeae</taxon>
        <taxon>Ficus</taxon>
    </lineage>
</organism>
<accession>A0AA87ZV54</accession>
<comment type="caution">
    <text evidence="1">The sequence shown here is derived from an EMBL/GenBank/DDBJ whole genome shotgun (WGS) entry which is preliminary data.</text>
</comment>
<evidence type="ECO:0000313" key="2">
    <source>
        <dbReference type="Proteomes" id="UP001187192"/>
    </source>
</evidence>
<dbReference type="Proteomes" id="UP001187192">
    <property type="component" value="Unassembled WGS sequence"/>
</dbReference>
<dbReference type="EMBL" id="BTGU01004922">
    <property type="protein sequence ID" value="GMN33913.1"/>
    <property type="molecule type" value="Genomic_DNA"/>
</dbReference>
<sequence length="119" mass="13027">MPPIPGGSCPEKRRATWPPEISCSSGPWSREDMHATQVCSCGIACHTYLCKCRDHAEALMSRNPVSVQTVQSSVSENAPKSGWVAVALLLISTKYERLQSGIDYPRKPATDPGYGWYGK</sequence>
<keyword evidence="2" id="KW-1185">Reference proteome</keyword>
<evidence type="ECO:0000313" key="1">
    <source>
        <dbReference type="EMBL" id="GMN33913.1"/>
    </source>
</evidence>
<reference evidence="1" key="1">
    <citation type="submission" date="2023-07" db="EMBL/GenBank/DDBJ databases">
        <title>draft genome sequence of fig (Ficus carica).</title>
        <authorList>
            <person name="Takahashi T."/>
            <person name="Nishimura K."/>
        </authorList>
    </citation>
    <scope>NUCLEOTIDE SEQUENCE</scope>
</reference>
<name>A0AA87ZV54_FICCA</name>
<proteinExistence type="predicted"/>
<gene>
    <name evidence="1" type="ORF">TIFTF001_046751</name>
</gene>